<dbReference type="Pfam" id="PF10197">
    <property type="entry name" value="Cir_N"/>
    <property type="match status" value="1"/>
</dbReference>
<comment type="caution">
    <text evidence="10">The sequence shown here is derived from an EMBL/GenBank/DDBJ whole genome shotgun (WGS) entry which is preliminary data.</text>
</comment>
<dbReference type="AlphaFoldDB" id="A0AAV7J3A4"/>
<dbReference type="PANTHER" id="PTHR16196:SF0">
    <property type="entry name" value="PRE-MRNA-SPLICING FACTOR CWC25 HOMOLOG"/>
    <property type="match status" value="1"/>
</dbReference>
<keyword evidence="7" id="KW-0539">Nucleus</keyword>
<organism evidence="10 11">
    <name type="scientific">Cotesia glomerata</name>
    <name type="common">Lepidopteran parasitic wasp</name>
    <name type="synonym">Apanteles glomeratus</name>
    <dbReference type="NCBI Taxonomy" id="32391"/>
    <lineage>
        <taxon>Eukaryota</taxon>
        <taxon>Metazoa</taxon>
        <taxon>Ecdysozoa</taxon>
        <taxon>Arthropoda</taxon>
        <taxon>Hexapoda</taxon>
        <taxon>Insecta</taxon>
        <taxon>Pterygota</taxon>
        <taxon>Neoptera</taxon>
        <taxon>Endopterygota</taxon>
        <taxon>Hymenoptera</taxon>
        <taxon>Apocrita</taxon>
        <taxon>Ichneumonoidea</taxon>
        <taxon>Braconidae</taxon>
        <taxon>Microgastrinae</taxon>
        <taxon>Cotesia</taxon>
    </lineage>
</organism>
<feature type="region of interest" description="Disordered" evidence="8">
    <location>
        <begin position="168"/>
        <end position="258"/>
    </location>
</feature>
<dbReference type="InterPro" id="IPR051376">
    <property type="entry name" value="CWC25_splicing_factor"/>
</dbReference>
<evidence type="ECO:0000256" key="8">
    <source>
        <dbReference type="SAM" id="MobiDB-lite"/>
    </source>
</evidence>
<evidence type="ECO:0000256" key="2">
    <source>
        <dbReference type="ARBA" id="ARBA00006695"/>
    </source>
</evidence>
<evidence type="ECO:0000256" key="5">
    <source>
        <dbReference type="ARBA" id="ARBA00023054"/>
    </source>
</evidence>
<feature type="domain" description="CBF1-interacting co-repressor CIR N-terminal" evidence="9">
    <location>
        <begin position="11"/>
        <end position="47"/>
    </location>
</feature>
<comment type="similarity">
    <text evidence="2">Belongs to the CWC25 family.</text>
</comment>
<keyword evidence="4" id="KW-0747">Spliceosome</keyword>
<feature type="compositionally biased region" description="Basic and acidic residues" evidence="8">
    <location>
        <begin position="191"/>
        <end position="224"/>
    </location>
</feature>
<dbReference type="PANTHER" id="PTHR16196">
    <property type="entry name" value="CELL CYCLE CONTROL PROTEIN CWF25"/>
    <property type="match status" value="1"/>
</dbReference>
<evidence type="ECO:0000256" key="3">
    <source>
        <dbReference type="ARBA" id="ARBA00022664"/>
    </source>
</evidence>
<keyword evidence="6" id="KW-0508">mRNA splicing</keyword>
<evidence type="ECO:0000313" key="11">
    <source>
        <dbReference type="Proteomes" id="UP000826195"/>
    </source>
</evidence>
<name>A0AAV7J3A4_COTGL</name>
<dbReference type="EMBL" id="JAHXZJ010000002">
    <property type="protein sequence ID" value="KAH0563809.1"/>
    <property type="molecule type" value="Genomic_DNA"/>
</dbReference>
<dbReference type="Pfam" id="PF12542">
    <property type="entry name" value="CWC25"/>
    <property type="match status" value="1"/>
</dbReference>
<dbReference type="GO" id="GO:0005684">
    <property type="term" value="C:U2-type spliceosomal complex"/>
    <property type="evidence" value="ECO:0007669"/>
    <property type="project" value="TreeGrafter"/>
</dbReference>
<keyword evidence="5" id="KW-0175">Coiled coil</keyword>
<evidence type="ECO:0000259" key="9">
    <source>
        <dbReference type="SMART" id="SM01083"/>
    </source>
</evidence>
<evidence type="ECO:0000256" key="7">
    <source>
        <dbReference type="ARBA" id="ARBA00023242"/>
    </source>
</evidence>
<sequence length="299" mass="34970">MGGGDLNLKKSWHPSTMKNMEKVWKAQQQDNQEKKKIAELKRDIELERDKEDLTKYAMEQGTIEKKNDKKLDWMYKGPQQSINREDYLTGKKIDKTFEQFAIAEKNLERNKLPSNHVEYDCAPPSLRFLSGNEQVDLAKKLQEDPLFAIKKKEMESRSKLLQNPVKLKKLQELVNSNKSSSSSSHRKSSKSNKDSDRSVRDKDRRQSQKKVILSDKEKLKRLKEMMANASWRDKERKKNIKRYKEQDKSEPSEKNYNNDFIGNQLAKVAEGGTVASRIRSNINNIQRSNRTMDTNFAKR</sequence>
<comment type="subcellular location">
    <subcellularLocation>
        <location evidence="1">Nucleus</location>
    </subcellularLocation>
</comment>
<proteinExistence type="inferred from homology"/>
<keyword evidence="11" id="KW-1185">Reference proteome</keyword>
<dbReference type="Proteomes" id="UP000826195">
    <property type="component" value="Unassembled WGS sequence"/>
</dbReference>
<keyword evidence="3" id="KW-0507">mRNA processing</keyword>
<dbReference type="GO" id="GO:0000398">
    <property type="term" value="P:mRNA splicing, via spliceosome"/>
    <property type="evidence" value="ECO:0007669"/>
    <property type="project" value="TreeGrafter"/>
</dbReference>
<protein>
    <recommendedName>
        <fullName evidence="9">CBF1-interacting co-repressor CIR N-terminal domain-containing protein</fullName>
    </recommendedName>
</protein>
<evidence type="ECO:0000256" key="6">
    <source>
        <dbReference type="ARBA" id="ARBA00023187"/>
    </source>
</evidence>
<evidence type="ECO:0000256" key="4">
    <source>
        <dbReference type="ARBA" id="ARBA00022728"/>
    </source>
</evidence>
<evidence type="ECO:0000313" key="10">
    <source>
        <dbReference type="EMBL" id="KAH0563809.1"/>
    </source>
</evidence>
<evidence type="ECO:0000256" key="1">
    <source>
        <dbReference type="ARBA" id="ARBA00004123"/>
    </source>
</evidence>
<reference evidence="10 11" key="1">
    <citation type="journal article" date="2021" name="J. Hered.">
        <title>A chromosome-level genome assembly of the parasitoid wasp, Cotesia glomerata (Hymenoptera: Braconidae).</title>
        <authorList>
            <person name="Pinto B.J."/>
            <person name="Weis J.J."/>
            <person name="Gamble T."/>
            <person name="Ode P.J."/>
            <person name="Paul R."/>
            <person name="Zaspel J.M."/>
        </authorList>
    </citation>
    <scope>NUCLEOTIDE SEQUENCE [LARGE SCALE GENOMIC DNA]</scope>
    <source>
        <strain evidence="10">CgM1</strain>
    </source>
</reference>
<feature type="compositionally biased region" description="Basic and acidic residues" evidence="8">
    <location>
        <begin position="231"/>
        <end position="253"/>
    </location>
</feature>
<accession>A0AAV7J3A4</accession>
<gene>
    <name evidence="10" type="ORF">KQX54_006757</name>
</gene>
<dbReference type="InterPro" id="IPR019339">
    <property type="entry name" value="CIR_N_dom"/>
</dbReference>
<dbReference type="InterPro" id="IPR022209">
    <property type="entry name" value="CWC25"/>
</dbReference>
<dbReference type="SMART" id="SM01083">
    <property type="entry name" value="Cir_N"/>
    <property type="match status" value="1"/>
</dbReference>